<dbReference type="InParanoid" id="G2YPB2"/>
<reference evidence="3" key="1">
    <citation type="journal article" date="2011" name="PLoS Genet.">
        <title>Genomic analysis of the necrotrophic fungal pathogens Sclerotinia sclerotiorum and Botrytis cinerea.</title>
        <authorList>
            <person name="Amselem J."/>
            <person name="Cuomo C.A."/>
            <person name="van Kan J.A."/>
            <person name="Viaud M."/>
            <person name="Benito E.P."/>
            <person name="Couloux A."/>
            <person name="Coutinho P.M."/>
            <person name="de Vries R.P."/>
            <person name="Dyer P.S."/>
            <person name="Fillinger S."/>
            <person name="Fournier E."/>
            <person name="Gout L."/>
            <person name="Hahn M."/>
            <person name="Kohn L."/>
            <person name="Lapalu N."/>
            <person name="Plummer K.M."/>
            <person name="Pradier J.M."/>
            <person name="Quevillon E."/>
            <person name="Sharon A."/>
            <person name="Simon A."/>
            <person name="ten Have A."/>
            <person name="Tudzynski B."/>
            <person name="Tudzynski P."/>
            <person name="Wincker P."/>
            <person name="Andrew M."/>
            <person name="Anthouard V."/>
            <person name="Beever R.E."/>
            <person name="Beffa R."/>
            <person name="Benoit I."/>
            <person name="Bouzid O."/>
            <person name="Brault B."/>
            <person name="Chen Z."/>
            <person name="Choquer M."/>
            <person name="Collemare J."/>
            <person name="Cotton P."/>
            <person name="Danchin E.G."/>
            <person name="Da Silva C."/>
            <person name="Gautier A."/>
            <person name="Giraud C."/>
            <person name="Giraud T."/>
            <person name="Gonzalez C."/>
            <person name="Grossetete S."/>
            <person name="Guldener U."/>
            <person name="Henrissat B."/>
            <person name="Howlett B.J."/>
            <person name="Kodira C."/>
            <person name="Kretschmer M."/>
            <person name="Lappartient A."/>
            <person name="Leroch M."/>
            <person name="Levis C."/>
            <person name="Mauceli E."/>
            <person name="Neuveglise C."/>
            <person name="Oeser B."/>
            <person name="Pearson M."/>
            <person name="Poulain J."/>
            <person name="Poussereau N."/>
            <person name="Quesneville H."/>
            <person name="Rascle C."/>
            <person name="Schumacher J."/>
            <person name="Segurens B."/>
            <person name="Sexton A."/>
            <person name="Silva E."/>
            <person name="Sirven C."/>
            <person name="Soanes D.M."/>
            <person name="Talbot N.J."/>
            <person name="Templeton M."/>
            <person name="Yandava C."/>
            <person name="Yarden O."/>
            <person name="Zeng Q."/>
            <person name="Rollins J.A."/>
            <person name="Lebrun M.H."/>
            <person name="Dickman M."/>
        </authorList>
    </citation>
    <scope>NUCLEOTIDE SEQUENCE [LARGE SCALE GENOMIC DNA]</scope>
    <source>
        <strain evidence="3">T4</strain>
    </source>
</reference>
<proteinExistence type="predicted"/>
<accession>G2YPB2</accession>
<dbReference type="EMBL" id="FQ790347">
    <property type="protein sequence ID" value="CCD53460.1"/>
    <property type="molecule type" value="Genomic_DNA"/>
</dbReference>
<dbReference type="HOGENOM" id="CLU_3279387_0_0_1"/>
<dbReference type="Proteomes" id="UP000008177">
    <property type="component" value="Unplaced contigs"/>
</dbReference>
<protein>
    <submittedName>
        <fullName evidence="2">Uncharacterized protein</fullName>
    </submittedName>
</protein>
<gene>
    <name evidence="2" type="ORF">BofuT4_uP135050.1</name>
</gene>
<sequence length="41" mass="4555">MVKPPGTSQSRTTRKSGKVKRTVTKQFATNVGYLAPFYLPL</sequence>
<organism evidence="2 3">
    <name type="scientific">Botryotinia fuckeliana (strain T4)</name>
    <name type="common">Noble rot fungus</name>
    <name type="synonym">Botrytis cinerea</name>
    <dbReference type="NCBI Taxonomy" id="999810"/>
    <lineage>
        <taxon>Eukaryota</taxon>
        <taxon>Fungi</taxon>
        <taxon>Dikarya</taxon>
        <taxon>Ascomycota</taxon>
        <taxon>Pezizomycotina</taxon>
        <taxon>Leotiomycetes</taxon>
        <taxon>Helotiales</taxon>
        <taxon>Sclerotiniaceae</taxon>
        <taxon>Botrytis</taxon>
    </lineage>
</organism>
<feature type="region of interest" description="Disordered" evidence="1">
    <location>
        <begin position="1"/>
        <end position="20"/>
    </location>
</feature>
<dbReference type="AlphaFoldDB" id="G2YPB2"/>
<evidence type="ECO:0000313" key="3">
    <source>
        <dbReference type="Proteomes" id="UP000008177"/>
    </source>
</evidence>
<feature type="compositionally biased region" description="Polar residues" evidence="1">
    <location>
        <begin position="1"/>
        <end position="11"/>
    </location>
</feature>
<name>G2YPB2_BOTF4</name>
<evidence type="ECO:0000256" key="1">
    <source>
        <dbReference type="SAM" id="MobiDB-lite"/>
    </source>
</evidence>
<evidence type="ECO:0000313" key="2">
    <source>
        <dbReference type="EMBL" id="CCD53460.1"/>
    </source>
</evidence>